<evidence type="ECO:0000313" key="2">
    <source>
        <dbReference type="Proteomes" id="UP000001544"/>
    </source>
</evidence>
<sequence length="145" mass="17217">MYLRFQHKGNKYSDKFFSILDHTHEGIINAVEIYKEDGKIEVLHCAKQSLTHYTYEAHENKRIEGQSCVITINKTEYPFKLIEKIVEEYAYPNIESLSKQNKLVTIKLNTGDTFEVSNEFHDYRDYKESMDNDINEFLRALKRNL</sequence>
<keyword evidence="2" id="KW-1185">Reference proteome</keyword>
<name>D3FXW0_ALKPO</name>
<evidence type="ECO:0000313" key="1">
    <source>
        <dbReference type="EMBL" id="ADC48947.1"/>
    </source>
</evidence>
<dbReference type="Proteomes" id="UP000001544">
    <property type="component" value="Chromosome"/>
</dbReference>
<gene>
    <name evidence="1" type="ordered locus">BpOF4_04415</name>
</gene>
<dbReference type="EMBL" id="CP001878">
    <property type="protein sequence ID" value="ADC48947.1"/>
    <property type="molecule type" value="Genomic_DNA"/>
</dbReference>
<accession>D3FXW0</accession>
<dbReference type="KEGG" id="bpf:BpOF4_04415"/>
<dbReference type="AlphaFoldDB" id="D3FXW0"/>
<organism evidence="1 2">
    <name type="scientific">Alkalihalophilus pseudofirmus (strain ATCC BAA-2126 / JCM 17055 / OF4)</name>
    <name type="common">Bacillus pseudofirmus</name>
    <dbReference type="NCBI Taxonomy" id="398511"/>
    <lineage>
        <taxon>Bacteria</taxon>
        <taxon>Bacillati</taxon>
        <taxon>Bacillota</taxon>
        <taxon>Bacilli</taxon>
        <taxon>Bacillales</taxon>
        <taxon>Bacillaceae</taxon>
        <taxon>Alkalihalophilus</taxon>
    </lineage>
</organism>
<dbReference type="HOGENOM" id="CLU_1783015_0_0_9"/>
<proteinExistence type="predicted"/>
<reference evidence="1 2" key="1">
    <citation type="journal article" date="2011" name="Environ. Microbiol.">
        <title>Genome of alkaliphilic Bacillus pseudofirmus OF4 reveals adaptations that support the ability to grow in an external pH range from 7.5 to 11.4.</title>
        <authorList>
            <person name="Janto B."/>
            <person name="Ahmed A."/>
            <person name="Ito M."/>
            <person name="Liu J."/>
            <person name="Hicks D.B."/>
            <person name="Pagni S."/>
            <person name="Fackelmayer O.J."/>
            <person name="Smith T.A."/>
            <person name="Earl J."/>
            <person name="Elbourne L.D."/>
            <person name="Hassan K."/>
            <person name="Paulsen I.T."/>
            <person name="Kolsto A.B."/>
            <person name="Tourasse N.J."/>
            <person name="Ehrlich G.D."/>
            <person name="Boissy R."/>
            <person name="Ivey D.M."/>
            <person name="Li G."/>
            <person name="Xue Y."/>
            <person name="Ma Y."/>
            <person name="Hu F.Z."/>
            <person name="Krulwich T.A."/>
        </authorList>
    </citation>
    <scope>NUCLEOTIDE SEQUENCE [LARGE SCALE GENOMIC DNA]</scope>
    <source>
        <strain evidence="2">ATCC BAA-2126 / JCM 17055 / OF4</strain>
    </source>
</reference>
<protein>
    <submittedName>
        <fullName evidence="1">Uncharacterized protein</fullName>
    </submittedName>
</protein>